<accession>A0A6J2I2K0</accession>
<dbReference type="SMART" id="SM00360">
    <property type="entry name" value="RRM"/>
    <property type="match status" value="2"/>
</dbReference>
<feature type="domain" description="RRM" evidence="4">
    <location>
        <begin position="5"/>
        <end position="76"/>
    </location>
</feature>
<dbReference type="InterPro" id="IPR012677">
    <property type="entry name" value="Nucleotide-bd_a/b_plait_sf"/>
</dbReference>
<dbReference type="PANTHER" id="PTHR48025">
    <property type="entry name" value="OS02G0815200 PROTEIN"/>
    <property type="match status" value="1"/>
</dbReference>
<feature type="compositionally biased region" description="Gly residues" evidence="3">
    <location>
        <begin position="140"/>
        <end position="151"/>
    </location>
</feature>
<dbReference type="GO" id="GO:0005634">
    <property type="term" value="C:nucleus"/>
    <property type="evidence" value="ECO:0007669"/>
    <property type="project" value="TreeGrafter"/>
</dbReference>
<dbReference type="InterPro" id="IPR050502">
    <property type="entry name" value="Euk_RNA-bind_prot"/>
</dbReference>
<protein>
    <submittedName>
        <fullName evidence="6">RNA-binding protein 14-like isoform X2</fullName>
    </submittedName>
</protein>
<dbReference type="AlphaFoldDB" id="A0A6J2I2K0"/>
<organism evidence="5 6">
    <name type="scientific">Pipra filicauda</name>
    <name type="common">Wire-tailed manakin</name>
    <dbReference type="NCBI Taxonomy" id="649802"/>
    <lineage>
        <taxon>Eukaryota</taxon>
        <taxon>Metazoa</taxon>
        <taxon>Chordata</taxon>
        <taxon>Craniata</taxon>
        <taxon>Vertebrata</taxon>
        <taxon>Euteleostomi</taxon>
        <taxon>Archelosauria</taxon>
        <taxon>Archosauria</taxon>
        <taxon>Dinosauria</taxon>
        <taxon>Saurischia</taxon>
        <taxon>Theropoda</taxon>
        <taxon>Coelurosauria</taxon>
        <taxon>Aves</taxon>
        <taxon>Neognathae</taxon>
        <taxon>Neoaves</taxon>
        <taxon>Telluraves</taxon>
        <taxon>Australaves</taxon>
        <taxon>Passeriformes</taxon>
        <taxon>Pipridae</taxon>
        <taxon>Pipra</taxon>
    </lineage>
</organism>
<reference evidence="6" key="1">
    <citation type="submission" date="2025-08" db="UniProtKB">
        <authorList>
            <consortium name="RefSeq"/>
        </authorList>
    </citation>
    <scope>IDENTIFICATION</scope>
    <source>
        <tissue evidence="6">Muscle</tissue>
    </source>
</reference>
<dbReference type="RefSeq" id="XP_027593648.1">
    <property type="nucleotide sequence ID" value="XM_027737847.2"/>
</dbReference>
<evidence type="ECO:0000313" key="6">
    <source>
        <dbReference type="RefSeq" id="XP_027593648.1"/>
    </source>
</evidence>
<keyword evidence="1 2" id="KW-0694">RNA-binding</keyword>
<proteinExistence type="predicted"/>
<dbReference type="InterPro" id="IPR035979">
    <property type="entry name" value="RBD_domain_sf"/>
</dbReference>
<evidence type="ECO:0000313" key="5">
    <source>
        <dbReference type="Proteomes" id="UP000504627"/>
    </source>
</evidence>
<dbReference type="Pfam" id="PF00076">
    <property type="entry name" value="RRM_1"/>
    <property type="match status" value="2"/>
</dbReference>
<dbReference type="Proteomes" id="UP000504627">
    <property type="component" value="Unplaced"/>
</dbReference>
<dbReference type="GO" id="GO:0003729">
    <property type="term" value="F:mRNA binding"/>
    <property type="evidence" value="ECO:0007669"/>
    <property type="project" value="TreeGrafter"/>
</dbReference>
<evidence type="ECO:0000256" key="2">
    <source>
        <dbReference type="PROSITE-ProRule" id="PRU00176"/>
    </source>
</evidence>
<dbReference type="PROSITE" id="PS50102">
    <property type="entry name" value="RRM"/>
    <property type="match status" value="1"/>
</dbReference>
<evidence type="ECO:0000256" key="3">
    <source>
        <dbReference type="SAM" id="MobiDB-lite"/>
    </source>
</evidence>
<dbReference type="SUPFAM" id="SSF54928">
    <property type="entry name" value="RNA-binding domain, RBD"/>
    <property type="match status" value="1"/>
</dbReference>
<dbReference type="PANTHER" id="PTHR48025:SF25">
    <property type="entry name" value="RNA-BINDING PROTEIN 14"/>
    <property type="match status" value="1"/>
</dbReference>
<feature type="region of interest" description="Disordered" evidence="3">
    <location>
        <begin position="119"/>
        <end position="210"/>
    </location>
</feature>
<keyword evidence="5" id="KW-1185">Reference proteome</keyword>
<dbReference type="InterPro" id="IPR000504">
    <property type="entry name" value="RRM_dom"/>
</dbReference>
<name>A0A6J2I2K0_9PASS</name>
<gene>
    <name evidence="6" type="primary">LOC113996654</name>
</gene>
<dbReference type="Gene3D" id="3.30.70.330">
    <property type="match status" value="2"/>
</dbReference>
<sequence length="210" mass="21956">MRPGIKLFVGNVPEEATAEELSELFAGAAGPVLGIALMKQFAFVHLRDEAAAARAISQLNGHQLHGRRIVVEPSRPRPTNTCKIFVGNVSAACTSGELRSLFQQYGPVVECDVVKGQPRVPRAPRATSPSDGSDWSGSCRGRGGASAGGTGDVTEEQKEHGEAGGGRGRRGERQEGGRGHSGTKEPCGEEGDGLGTDQAGWGLMNPFGDH</sequence>
<evidence type="ECO:0000256" key="1">
    <source>
        <dbReference type="ARBA" id="ARBA00022884"/>
    </source>
</evidence>
<dbReference type="GeneID" id="113996654"/>
<feature type="compositionally biased region" description="Basic and acidic residues" evidence="3">
    <location>
        <begin position="169"/>
        <end position="187"/>
    </location>
</feature>
<evidence type="ECO:0000259" key="4">
    <source>
        <dbReference type="PROSITE" id="PS50102"/>
    </source>
</evidence>